<dbReference type="AlphaFoldDB" id="A0A645CDV8"/>
<evidence type="ECO:0000313" key="1">
    <source>
        <dbReference type="EMBL" id="MPM75166.1"/>
    </source>
</evidence>
<protein>
    <submittedName>
        <fullName evidence="1">Uncharacterized protein</fullName>
    </submittedName>
</protein>
<name>A0A645CDV8_9ZZZZ</name>
<sequence length="124" mass="13559">MRPGETLNCPHCGERTVVKSRKRMEGFTVVGELFACALCGAELGRPDEEKSGTVPDHAPADRLAALLGEVSAVEKADLTPDEEYGRFCRNCVHLIEHPFKTLCGLNGSAADPMGECPRFERKEQ</sequence>
<dbReference type="EMBL" id="VSSQ01026448">
    <property type="protein sequence ID" value="MPM75166.1"/>
    <property type="molecule type" value="Genomic_DNA"/>
</dbReference>
<gene>
    <name evidence="1" type="ORF">SDC9_122157</name>
</gene>
<proteinExistence type="predicted"/>
<comment type="caution">
    <text evidence="1">The sequence shown here is derived from an EMBL/GenBank/DDBJ whole genome shotgun (WGS) entry which is preliminary data.</text>
</comment>
<organism evidence="1">
    <name type="scientific">bioreactor metagenome</name>
    <dbReference type="NCBI Taxonomy" id="1076179"/>
    <lineage>
        <taxon>unclassified sequences</taxon>
        <taxon>metagenomes</taxon>
        <taxon>ecological metagenomes</taxon>
    </lineage>
</organism>
<reference evidence="1" key="1">
    <citation type="submission" date="2019-08" db="EMBL/GenBank/DDBJ databases">
        <authorList>
            <person name="Kucharzyk K."/>
            <person name="Murdoch R.W."/>
            <person name="Higgins S."/>
            <person name="Loffler F."/>
        </authorList>
    </citation>
    <scope>NUCLEOTIDE SEQUENCE</scope>
</reference>
<accession>A0A645CDV8</accession>